<keyword evidence="13 15" id="KW-0520">NAD</keyword>
<dbReference type="PANTHER" id="PTHR11780:SF10">
    <property type="entry name" value="NADH DEHYDROGENASE [UBIQUINONE] FLAVOPROTEIN 1, MITOCHONDRIAL"/>
    <property type="match status" value="1"/>
</dbReference>
<evidence type="ECO:0000256" key="13">
    <source>
        <dbReference type="ARBA" id="ARBA00023027"/>
    </source>
</evidence>
<evidence type="ECO:0000256" key="2">
    <source>
        <dbReference type="ARBA" id="ARBA00001966"/>
    </source>
</evidence>
<evidence type="ECO:0000256" key="3">
    <source>
        <dbReference type="ARBA" id="ARBA00007523"/>
    </source>
</evidence>
<sequence>MTSVLTPVLSDNWDQINAWQLSSYQRNGGYDALRKALAMQPAEVVAAVKDSGLRGRGGAGFPTGMKWSFIPQDNPKPKYLVVNADESEPGTCKDIPLMMASPHTLVEGVVIASYAIRASVAFIYVRGEVLHVIRRLQQAVQEAKDAGYIGTNILGSGYDLDVIVHAGAGAYICGEETALLDSLEGRRGQPRLRPPFPAVAGLYGCPTVINNVESIASVPVIIKNGADWFSSMGTEKSKGMTLYSLSGHVTRPGQYEAPMGITLRELIDLAGGVRAGHELKFWTPGGSSTPLLTAEHLDVPLDYEGVGSVGSMLGTKALQIFDDTVCVVRSVLRWTEFYKHESCGKCTPCREGTWWLVQILERLEKGQGSAADLDTLLDLSENITGRSFCALADGATAPITSSIQHFKDEYLAHFENGGCPFDPMASTVFATAGASA</sequence>
<dbReference type="Pfam" id="PF10531">
    <property type="entry name" value="SLBB"/>
    <property type="match status" value="1"/>
</dbReference>
<protein>
    <recommendedName>
        <fullName evidence="4 15">NADH-quinone oxidoreductase subunit F</fullName>
        <ecNumber evidence="15">7.1.1.-</ecNumber>
    </recommendedName>
</protein>
<comment type="cofactor">
    <cofactor evidence="2 15">
        <name>[4Fe-4S] cluster</name>
        <dbReference type="ChEBI" id="CHEBI:49883"/>
    </cofactor>
</comment>
<dbReference type="InterPro" id="IPR037207">
    <property type="entry name" value="Nuop51_4Fe4S-bd_sf"/>
</dbReference>
<dbReference type="SUPFAM" id="SSF142984">
    <property type="entry name" value="Nqo1 middle domain-like"/>
    <property type="match status" value="1"/>
</dbReference>
<dbReference type="OrthoDB" id="9805533at2"/>
<proteinExistence type="inferred from homology"/>
<keyword evidence="5 15" id="KW-0004">4Fe-4S</keyword>
<dbReference type="FunFam" id="3.40.50.11540:FF:000001">
    <property type="entry name" value="NADH dehydrogenase [ubiquinone] flavoprotein 1, mitochondrial"/>
    <property type="match status" value="1"/>
</dbReference>
<organism evidence="17 18">
    <name type="scientific">Kribbella jejuensis</name>
    <dbReference type="NCBI Taxonomy" id="236068"/>
    <lineage>
        <taxon>Bacteria</taxon>
        <taxon>Bacillati</taxon>
        <taxon>Actinomycetota</taxon>
        <taxon>Actinomycetes</taxon>
        <taxon>Propionibacteriales</taxon>
        <taxon>Kribbellaceae</taxon>
        <taxon>Kribbella</taxon>
    </lineage>
</organism>
<evidence type="ECO:0000256" key="15">
    <source>
        <dbReference type="RuleBase" id="RU364066"/>
    </source>
</evidence>
<dbReference type="InterPro" id="IPR019554">
    <property type="entry name" value="Soluble_ligand-bd"/>
</dbReference>
<keyword evidence="11 15" id="KW-0408">Iron</keyword>
<comment type="function">
    <text evidence="15">NDH-1 shuttles electrons from NADH, via FMN and iron-sulfur (Fe-S) centers, to quinones in the respiratory chain.</text>
</comment>
<keyword evidence="10" id="KW-1278">Translocase</keyword>
<dbReference type="InterPro" id="IPR019575">
    <property type="entry name" value="Nuop51_4Fe4S-bd"/>
</dbReference>
<dbReference type="Gene3D" id="6.10.250.1450">
    <property type="match status" value="1"/>
</dbReference>
<keyword evidence="6 15" id="KW-0285">Flavoprotein</keyword>
<dbReference type="Proteomes" id="UP000316298">
    <property type="component" value="Unassembled WGS sequence"/>
</dbReference>
<dbReference type="GO" id="GO:0010181">
    <property type="term" value="F:FMN binding"/>
    <property type="evidence" value="ECO:0007669"/>
    <property type="project" value="InterPro"/>
</dbReference>
<dbReference type="GO" id="GO:0046872">
    <property type="term" value="F:metal ion binding"/>
    <property type="evidence" value="ECO:0007669"/>
    <property type="project" value="UniProtKB-KW"/>
</dbReference>
<evidence type="ECO:0000256" key="6">
    <source>
        <dbReference type="ARBA" id="ARBA00022630"/>
    </source>
</evidence>
<dbReference type="SUPFAM" id="SSF142019">
    <property type="entry name" value="Nqo1 FMN-binding domain-like"/>
    <property type="match status" value="1"/>
</dbReference>
<evidence type="ECO:0000256" key="10">
    <source>
        <dbReference type="ARBA" id="ARBA00022967"/>
    </source>
</evidence>
<dbReference type="GO" id="GO:0051539">
    <property type="term" value="F:4 iron, 4 sulfur cluster binding"/>
    <property type="evidence" value="ECO:0007669"/>
    <property type="project" value="UniProtKB-UniRule"/>
</dbReference>
<evidence type="ECO:0000256" key="5">
    <source>
        <dbReference type="ARBA" id="ARBA00022485"/>
    </source>
</evidence>
<comment type="similarity">
    <text evidence="3 15">Belongs to the complex I 51 kDa subunit family.</text>
</comment>
<dbReference type="GO" id="GO:0048038">
    <property type="term" value="F:quinone binding"/>
    <property type="evidence" value="ECO:0007669"/>
    <property type="project" value="UniProtKB-KW"/>
</dbReference>
<comment type="caution">
    <text evidence="17">The sequence shown here is derived from an EMBL/GenBank/DDBJ whole genome shotgun (WGS) entry which is preliminary data.</text>
</comment>
<dbReference type="Gene3D" id="3.40.50.11540">
    <property type="entry name" value="NADH-ubiquinone oxidoreductase 51kDa subunit"/>
    <property type="match status" value="1"/>
</dbReference>
<dbReference type="InterPro" id="IPR037225">
    <property type="entry name" value="Nuo51_FMN-bd_sf"/>
</dbReference>
<dbReference type="GO" id="GO:0051287">
    <property type="term" value="F:NAD binding"/>
    <property type="evidence" value="ECO:0007669"/>
    <property type="project" value="UniProtKB-UniRule"/>
</dbReference>
<evidence type="ECO:0000313" key="18">
    <source>
        <dbReference type="Proteomes" id="UP000316298"/>
    </source>
</evidence>
<dbReference type="FunFam" id="1.20.1440.230:FF:000001">
    <property type="entry name" value="Mitochondrial NADH dehydrogenase flavoprotein 1"/>
    <property type="match status" value="1"/>
</dbReference>
<dbReference type="InterPro" id="IPR050837">
    <property type="entry name" value="ComplexI_51kDa_subunit"/>
</dbReference>
<evidence type="ECO:0000313" key="17">
    <source>
        <dbReference type="EMBL" id="TQJ18175.1"/>
    </source>
</evidence>
<dbReference type="PROSITE" id="PS00645">
    <property type="entry name" value="COMPLEX1_51K_2"/>
    <property type="match status" value="1"/>
</dbReference>
<comment type="cofactor">
    <cofactor evidence="1 15">
        <name>FMN</name>
        <dbReference type="ChEBI" id="CHEBI:58210"/>
    </cofactor>
</comment>
<dbReference type="InterPro" id="IPR011538">
    <property type="entry name" value="Nuo51_FMN-bd"/>
</dbReference>
<dbReference type="Pfam" id="PF01512">
    <property type="entry name" value="Complex1_51K"/>
    <property type="match status" value="1"/>
</dbReference>
<keyword evidence="7 15" id="KW-0288">FMN</keyword>
<keyword evidence="8 15" id="KW-0874">Quinone</keyword>
<comment type="catalytic activity">
    <reaction evidence="14 15">
        <text>a quinone + NADH + 5 H(+)(in) = a quinol + NAD(+) + 4 H(+)(out)</text>
        <dbReference type="Rhea" id="RHEA:57888"/>
        <dbReference type="ChEBI" id="CHEBI:15378"/>
        <dbReference type="ChEBI" id="CHEBI:24646"/>
        <dbReference type="ChEBI" id="CHEBI:57540"/>
        <dbReference type="ChEBI" id="CHEBI:57945"/>
        <dbReference type="ChEBI" id="CHEBI:132124"/>
    </reaction>
</comment>
<gene>
    <name evidence="17" type="ORF">FB475_2310</name>
</gene>
<dbReference type="AlphaFoldDB" id="A0A542ES68"/>
<dbReference type="EC" id="7.1.1.-" evidence="15"/>
<feature type="domain" description="NADH-ubiquinone oxidoreductase 51kDa subunit iron-sulphur binding" evidence="16">
    <location>
        <begin position="328"/>
        <end position="373"/>
    </location>
</feature>
<evidence type="ECO:0000259" key="16">
    <source>
        <dbReference type="SMART" id="SM00928"/>
    </source>
</evidence>
<dbReference type="GO" id="GO:0003954">
    <property type="term" value="F:NADH dehydrogenase activity"/>
    <property type="evidence" value="ECO:0007669"/>
    <property type="project" value="TreeGrafter"/>
</dbReference>
<keyword evidence="18" id="KW-1185">Reference proteome</keyword>
<dbReference type="EMBL" id="VFMM01000001">
    <property type="protein sequence ID" value="TQJ18175.1"/>
    <property type="molecule type" value="Genomic_DNA"/>
</dbReference>
<evidence type="ECO:0000256" key="11">
    <source>
        <dbReference type="ARBA" id="ARBA00023004"/>
    </source>
</evidence>
<dbReference type="GO" id="GO:0045333">
    <property type="term" value="P:cellular respiration"/>
    <property type="evidence" value="ECO:0007669"/>
    <property type="project" value="TreeGrafter"/>
</dbReference>
<dbReference type="RefSeq" id="WP_141855161.1">
    <property type="nucleotide sequence ID" value="NZ_BAAAKA010000016.1"/>
</dbReference>
<evidence type="ECO:0000256" key="8">
    <source>
        <dbReference type="ARBA" id="ARBA00022719"/>
    </source>
</evidence>
<name>A0A542ES68_9ACTN</name>
<evidence type="ECO:0000256" key="1">
    <source>
        <dbReference type="ARBA" id="ARBA00001917"/>
    </source>
</evidence>
<accession>A0A542ES68</accession>
<reference evidence="17 18" key="1">
    <citation type="submission" date="2019-06" db="EMBL/GenBank/DDBJ databases">
        <title>Sequencing the genomes of 1000 actinobacteria strains.</title>
        <authorList>
            <person name="Klenk H.-P."/>
        </authorList>
    </citation>
    <scope>NUCLEOTIDE SEQUENCE [LARGE SCALE GENOMIC DNA]</scope>
    <source>
        <strain evidence="17 18">DSM 17305</strain>
    </source>
</reference>
<dbReference type="Gene3D" id="3.10.20.600">
    <property type="match status" value="1"/>
</dbReference>
<evidence type="ECO:0000256" key="7">
    <source>
        <dbReference type="ARBA" id="ARBA00022643"/>
    </source>
</evidence>
<dbReference type="Gene3D" id="1.20.1440.230">
    <property type="entry name" value="NADH-ubiquinone oxidoreductase 51kDa subunit, iron-sulphur binding domain"/>
    <property type="match status" value="1"/>
</dbReference>
<evidence type="ECO:0000256" key="12">
    <source>
        <dbReference type="ARBA" id="ARBA00023014"/>
    </source>
</evidence>
<dbReference type="FunFam" id="3.10.20.600:FF:000003">
    <property type="entry name" value="NADH-quinone oxidoreductase subunit F"/>
    <property type="match status" value="1"/>
</dbReference>
<dbReference type="SMART" id="SM00928">
    <property type="entry name" value="NADH_4Fe-4S"/>
    <property type="match status" value="1"/>
</dbReference>
<evidence type="ECO:0000256" key="14">
    <source>
        <dbReference type="ARBA" id="ARBA00047712"/>
    </source>
</evidence>
<dbReference type="GO" id="GO:0008137">
    <property type="term" value="F:NADH dehydrogenase (ubiquinone) activity"/>
    <property type="evidence" value="ECO:0007669"/>
    <property type="project" value="InterPro"/>
</dbReference>
<evidence type="ECO:0000256" key="4">
    <source>
        <dbReference type="ARBA" id="ARBA00019901"/>
    </source>
</evidence>
<dbReference type="NCBIfam" id="NF010120">
    <property type="entry name" value="PRK13596.1"/>
    <property type="match status" value="1"/>
</dbReference>
<dbReference type="InterPro" id="IPR011537">
    <property type="entry name" value="NADH-UbQ_OxRdtase_suF"/>
</dbReference>
<dbReference type="SUPFAM" id="SSF140490">
    <property type="entry name" value="Nqo1C-terminal domain-like"/>
    <property type="match status" value="1"/>
</dbReference>
<dbReference type="InterPro" id="IPR001949">
    <property type="entry name" value="NADH-UbQ_OxRdtase_51kDa_CS"/>
</dbReference>
<keyword evidence="9 15" id="KW-0479">Metal-binding</keyword>
<dbReference type="Pfam" id="PF10589">
    <property type="entry name" value="NADH_4Fe-4S"/>
    <property type="match status" value="1"/>
</dbReference>
<keyword evidence="12 15" id="KW-0411">Iron-sulfur</keyword>
<dbReference type="PROSITE" id="PS00644">
    <property type="entry name" value="COMPLEX1_51K_1"/>
    <property type="match status" value="1"/>
</dbReference>
<evidence type="ECO:0000256" key="9">
    <source>
        <dbReference type="ARBA" id="ARBA00022723"/>
    </source>
</evidence>
<dbReference type="NCBIfam" id="TIGR01959">
    <property type="entry name" value="nuoF_fam"/>
    <property type="match status" value="1"/>
</dbReference>
<dbReference type="PANTHER" id="PTHR11780">
    <property type="entry name" value="NADH-UBIQUINONE OXIDOREDUCTASE FLAVOPROTEIN 1 NDUFV1"/>
    <property type="match status" value="1"/>
</dbReference>